<dbReference type="RefSeq" id="WP_103788359.1">
    <property type="nucleotide sequence ID" value="NZ_PQVF01000004.1"/>
</dbReference>
<keyword evidence="4 10" id="KW-0418">Kinase</keyword>
<dbReference type="AlphaFoldDB" id="A0A2S5A555"/>
<feature type="domain" description="Deoxynucleoside kinase" evidence="9">
    <location>
        <begin position="3"/>
        <end position="198"/>
    </location>
</feature>
<evidence type="ECO:0000256" key="5">
    <source>
        <dbReference type="ARBA" id="ARBA00022840"/>
    </source>
</evidence>
<feature type="binding site" evidence="7">
    <location>
        <position position="84"/>
    </location>
    <ligand>
        <name>substrate</name>
    </ligand>
</feature>
<comment type="caution">
    <text evidence="10">The sequence shown here is derived from an EMBL/GenBank/DDBJ whole genome shotgun (WGS) entry which is preliminary data.</text>
</comment>
<dbReference type="EMBL" id="PQVF01000004">
    <property type="protein sequence ID" value="POY37452.1"/>
    <property type="molecule type" value="Genomic_DNA"/>
</dbReference>
<protein>
    <submittedName>
        <fullName evidence="10">Deoxynucleoside kinase</fullName>
    </submittedName>
</protein>
<evidence type="ECO:0000256" key="3">
    <source>
        <dbReference type="ARBA" id="ARBA00022741"/>
    </source>
</evidence>
<dbReference type="GO" id="GO:0019136">
    <property type="term" value="F:deoxynucleoside kinase activity"/>
    <property type="evidence" value="ECO:0007669"/>
    <property type="project" value="InterPro"/>
</dbReference>
<dbReference type="CDD" id="cd01673">
    <property type="entry name" value="dNK"/>
    <property type="match status" value="1"/>
</dbReference>
<keyword evidence="3 8" id="KW-0547">Nucleotide-binding</keyword>
<feature type="binding site" evidence="7">
    <location>
        <position position="54"/>
    </location>
    <ligand>
        <name>substrate</name>
    </ligand>
</feature>
<dbReference type="InterPro" id="IPR050566">
    <property type="entry name" value="Deoxyribonucleoside_kinase"/>
</dbReference>
<dbReference type="PANTHER" id="PTHR10513">
    <property type="entry name" value="DEOXYNUCLEOSIDE KINASE"/>
    <property type="match status" value="1"/>
</dbReference>
<evidence type="ECO:0000259" key="9">
    <source>
        <dbReference type="Pfam" id="PF01712"/>
    </source>
</evidence>
<evidence type="ECO:0000313" key="11">
    <source>
        <dbReference type="Proteomes" id="UP000236893"/>
    </source>
</evidence>
<evidence type="ECO:0000256" key="1">
    <source>
        <dbReference type="ARBA" id="ARBA00007420"/>
    </source>
</evidence>
<dbReference type="InterPro" id="IPR031314">
    <property type="entry name" value="DNK_dom"/>
</dbReference>
<accession>A0A2S5A555</accession>
<keyword evidence="2" id="KW-0808">Transferase</keyword>
<dbReference type="InterPro" id="IPR027417">
    <property type="entry name" value="P-loop_NTPase"/>
</dbReference>
<feature type="binding site" evidence="7">
    <location>
        <position position="43"/>
    </location>
    <ligand>
        <name>substrate</name>
    </ligand>
</feature>
<evidence type="ECO:0000256" key="4">
    <source>
        <dbReference type="ARBA" id="ARBA00022777"/>
    </source>
</evidence>
<proteinExistence type="inferred from homology"/>
<dbReference type="GO" id="GO:0005524">
    <property type="term" value="F:ATP binding"/>
    <property type="evidence" value="ECO:0007669"/>
    <property type="project" value="UniProtKB-KW"/>
</dbReference>
<evidence type="ECO:0000256" key="8">
    <source>
        <dbReference type="PIRSR" id="PIRSR000705-3"/>
    </source>
</evidence>
<dbReference type="OrthoDB" id="9776634at2"/>
<gene>
    <name evidence="10" type="ORF">C3K47_06730</name>
</gene>
<evidence type="ECO:0000313" key="10">
    <source>
        <dbReference type="EMBL" id="POY37452.1"/>
    </source>
</evidence>
<dbReference type="PIRSF" id="PIRSF000705">
    <property type="entry name" value="DNK"/>
    <property type="match status" value="1"/>
</dbReference>
<evidence type="ECO:0000256" key="6">
    <source>
        <dbReference type="PIRSR" id="PIRSR000705-1"/>
    </source>
</evidence>
<reference evidence="10 11" key="1">
    <citation type="submission" date="2018-01" db="EMBL/GenBank/DDBJ databases">
        <authorList>
            <person name="Gaut B.S."/>
            <person name="Morton B.R."/>
            <person name="Clegg M.T."/>
            <person name="Duvall M.R."/>
        </authorList>
    </citation>
    <scope>NUCLEOTIDE SEQUENCE [LARGE SCALE GENOMIC DNA]</scope>
    <source>
        <strain evidence="10 11">HR-AV</strain>
    </source>
</reference>
<evidence type="ECO:0000256" key="7">
    <source>
        <dbReference type="PIRSR" id="PIRSR000705-2"/>
    </source>
</evidence>
<feature type="binding site" evidence="7">
    <location>
        <position position="31"/>
    </location>
    <ligand>
        <name>substrate</name>
    </ligand>
</feature>
<feature type="binding site" evidence="7">
    <location>
        <position position="145"/>
    </location>
    <ligand>
        <name>substrate</name>
    </ligand>
</feature>
<dbReference type="PANTHER" id="PTHR10513:SF35">
    <property type="entry name" value="DEOXYADENOSINE KINASE"/>
    <property type="match status" value="1"/>
</dbReference>
<dbReference type="GO" id="GO:0005737">
    <property type="term" value="C:cytoplasm"/>
    <property type="evidence" value="ECO:0007669"/>
    <property type="project" value="TreeGrafter"/>
</dbReference>
<keyword evidence="11" id="KW-1185">Reference proteome</keyword>
<sequence length="206" mass="24244">MHIAIVGNIGAGKTTLAELLAKHYNCEALFETVEDNPYLEDFYNDMKRWSFNLQIYFLNSRFNQILDIERNKRSVIQDRTIYEDAYIFADNLHDMSLMTSRDYQNYISIFNSIKQFIKPPDILIYLRASVPTLVSNIQQRGRLYEAGIRLDYLSKLNEKYEKWIGDYNEGKLLIIDKDKVDFTGNPEDLGLVINNIEKEFHGLFKF</sequence>
<evidence type="ECO:0000256" key="2">
    <source>
        <dbReference type="ARBA" id="ARBA00022679"/>
    </source>
</evidence>
<organism evidence="10 11">
    <name type="scientific">Solitalea longa</name>
    <dbReference type="NCBI Taxonomy" id="2079460"/>
    <lineage>
        <taxon>Bacteria</taxon>
        <taxon>Pseudomonadati</taxon>
        <taxon>Bacteroidota</taxon>
        <taxon>Sphingobacteriia</taxon>
        <taxon>Sphingobacteriales</taxon>
        <taxon>Sphingobacteriaceae</taxon>
        <taxon>Solitalea</taxon>
    </lineage>
</organism>
<comment type="similarity">
    <text evidence="1">Belongs to the DCK/DGK family.</text>
</comment>
<dbReference type="FunFam" id="3.40.50.300:FF:000659">
    <property type="entry name" value="Deoxyguanosine kinase"/>
    <property type="match status" value="1"/>
</dbReference>
<name>A0A2S5A555_9SPHI</name>
<dbReference type="InterPro" id="IPR002624">
    <property type="entry name" value="DCK/DGK"/>
</dbReference>
<dbReference type="Proteomes" id="UP000236893">
    <property type="component" value="Unassembled WGS sequence"/>
</dbReference>
<keyword evidence="5 8" id="KW-0067">ATP-binding</keyword>
<dbReference type="Pfam" id="PF01712">
    <property type="entry name" value="dNK"/>
    <property type="match status" value="1"/>
</dbReference>
<dbReference type="SUPFAM" id="SSF52540">
    <property type="entry name" value="P-loop containing nucleoside triphosphate hydrolases"/>
    <property type="match status" value="1"/>
</dbReference>
<dbReference type="Gene3D" id="3.40.50.300">
    <property type="entry name" value="P-loop containing nucleotide triphosphate hydrolases"/>
    <property type="match status" value="1"/>
</dbReference>
<feature type="binding site" evidence="7">
    <location>
        <position position="79"/>
    </location>
    <ligand>
        <name>substrate</name>
    </ligand>
</feature>
<feature type="active site" description="Proton acceptor" evidence="6">
    <location>
        <position position="78"/>
    </location>
</feature>
<feature type="binding site" evidence="8">
    <location>
        <begin position="7"/>
        <end position="15"/>
    </location>
    <ligand>
        <name>ATP</name>
        <dbReference type="ChEBI" id="CHEBI:30616"/>
    </ligand>
</feature>